<evidence type="ECO:0000313" key="1">
    <source>
        <dbReference type="EMBL" id="RXW12903.1"/>
    </source>
</evidence>
<dbReference type="AlphaFoldDB" id="A0A4Q2D164"/>
<comment type="caution">
    <text evidence="1">The sequence shown here is derived from an EMBL/GenBank/DDBJ whole genome shotgun (WGS) entry which is preliminary data.</text>
</comment>
<name>A0A4Q2D164_9AGAR</name>
<sequence length="51" mass="5617">MSALATPVDSASTTFRFSELPEDIGRVIFEIVADNGWGPYCALVSKKIRAW</sequence>
<proteinExistence type="predicted"/>
<evidence type="ECO:0000313" key="2">
    <source>
        <dbReference type="Proteomes" id="UP000290288"/>
    </source>
</evidence>
<reference evidence="1 2" key="1">
    <citation type="submission" date="2019-01" db="EMBL/GenBank/DDBJ databases">
        <title>Draft genome sequence of Psathyrella aberdarensis IHI B618.</title>
        <authorList>
            <person name="Buettner E."/>
            <person name="Kellner H."/>
        </authorList>
    </citation>
    <scope>NUCLEOTIDE SEQUENCE [LARGE SCALE GENOMIC DNA]</scope>
    <source>
        <strain evidence="1 2">IHI B618</strain>
    </source>
</reference>
<gene>
    <name evidence="1" type="ORF">EST38_g12950</name>
</gene>
<protein>
    <submittedName>
        <fullName evidence="1">Uncharacterized protein</fullName>
    </submittedName>
</protein>
<dbReference type="EMBL" id="SDEE01001080">
    <property type="protein sequence ID" value="RXW12903.1"/>
    <property type="molecule type" value="Genomic_DNA"/>
</dbReference>
<organism evidence="1 2">
    <name type="scientific">Candolleomyces aberdarensis</name>
    <dbReference type="NCBI Taxonomy" id="2316362"/>
    <lineage>
        <taxon>Eukaryota</taxon>
        <taxon>Fungi</taxon>
        <taxon>Dikarya</taxon>
        <taxon>Basidiomycota</taxon>
        <taxon>Agaricomycotina</taxon>
        <taxon>Agaricomycetes</taxon>
        <taxon>Agaricomycetidae</taxon>
        <taxon>Agaricales</taxon>
        <taxon>Agaricineae</taxon>
        <taxon>Psathyrellaceae</taxon>
        <taxon>Candolleomyces</taxon>
    </lineage>
</organism>
<dbReference type="Proteomes" id="UP000290288">
    <property type="component" value="Unassembled WGS sequence"/>
</dbReference>
<dbReference type="OrthoDB" id="3145912at2759"/>
<keyword evidence="2" id="KW-1185">Reference proteome</keyword>
<accession>A0A4Q2D164</accession>